<dbReference type="Proteomes" id="UP000719412">
    <property type="component" value="Unassembled WGS sequence"/>
</dbReference>
<dbReference type="AlphaFoldDB" id="A0A8J6H679"/>
<accession>A0A8J6H679</accession>
<proteinExistence type="predicted"/>
<reference evidence="1" key="2">
    <citation type="submission" date="2021-08" db="EMBL/GenBank/DDBJ databases">
        <authorList>
            <person name="Eriksson T."/>
        </authorList>
    </citation>
    <scope>NUCLEOTIDE SEQUENCE</scope>
    <source>
        <strain evidence="1">Stoneville</strain>
        <tissue evidence="1">Whole head</tissue>
    </source>
</reference>
<reference evidence="1" key="1">
    <citation type="journal article" date="2020" name="J Insects Food Feed">
        <title>The yellow mealworm (Tenebrio molitor) genome: a resource for the emerging insects as food and feed industry.</title>
        <authorList>
            <person name="Eriksson T."/>
            <person name="Andere A."/>
            <person name="Kelstrup H."/>
            <person name="Emery V."/>
            <person name="Picard C."/>
        </authorList>
    </citation>
    <scope>NUCLEOTIDE SEQUENCE</scope>
    <source>
        <strain evidence="1">Stoneville</strain>
        <tissue evidence="1">Whole head</tissue>
    </source>
</reference>
<dbReference type="EMBL" id="JABDTM020028741">
    <property type="protein sequence ID" value="KAH0808456.1"/>
    <property type="molecule type" value="Genomic_DNA"/>
</dbReference>
<comment type="caution">
    <text evidence="1">The sequence shown here is derived from an EMBL/GenBank/DDBJ whole genome shotgun (WGS) entry which is preliminary data.</text>
</comment>
<evidence type="ECO:0000313" key="2">
    <source>
        <dbReference type="Proteomes" id="UP000719412"/>
    </source>
</evidence>
<evidence type="ECO:0000313" key="1">
    <source>
        <dbReference type="EMBL" id="KAH0808456.1"/>
    </source>
</evidence>
<organism evidence="1 2">
    <name type="scientific">Tenebrio molitor</name>
    <name type="common">Yellow mealworm beetle</name>
    <dbReference type="NCBI Taxonomy" id="7067"/>
    <lineage>
        <taxon>Eukaryota</taxon>
        <taxon>Metazoa</taxon>
        <taxon>Ecdysozoa</taxon>
        <taxon>Arthropoda</taxon>
        <taxon>Hexapoda</taxon>
        <taxon>Insecta</taxon>
        <taxon>Pterygota</taxon>
        <taxon>Neoptera</taxon>
        <taxon>Endopterygota</taxon>
        <taxon>Coleoptera</taxon>
        <taxon>Polyphaga</taxon>
        <taxon>Cucujiformia</taxon>
        <taxon>Tenebrionidae</taxon>
        <taxon>Tenebrio</taxon>
    </lineage>
</organism>
<keyword evidence="2" id="KW-1185">Reference proteome</keyword>
<sequence>MGFLRVFPSHKKKSNKGELGCKQSFDEAETTIERISQFLANPDGSIKSHGGKHNANCKNRRKGLRVLRGGGAFVRFHDECVHHRMKRTVCQPRRDFITNELPSRIEAGAPPPMHHADRGAESCASANCGPLMMTGTLDGWYMFESGVVGADNPPTNIFFVLVTICNNKKVSVKRTHQKTLTFNYCEKLPKWKDTFPFPFSFPFPSTFETASSDPLHFFGITQTSKVLIPEESRFSGSTSMDIRIFIPVRCTDSQISILIRVHRRHPRPIRVSSGAAPETLPEMAAAAAAAKIPHFDPDATLTLMVSMMQEGVHVWPTCHRNRCTGEVDNAQKQPEKHIKPAGGERMGKRSFLAQSEYRIKVQKLSPNKTDIDSVVERIRAGPDKSRFFKLLGRSARPSDTLKYYIPQLTLMYINCAALLRSTLEPPLKGYSFGSKAEQRSGTHHATNERTRLFPAGFIYNFDRETDRRDILPPSGQLKIHPPL</sequence>
<name>A0A8J6H679_TENMO</name>
<gene>
    <name evidence="1" type="ORF">GEV33_014336</name>
</gene>
<protein>
    <submittedName>
        <fullName evidence="1">Uncharacterized protein</fullName>
    </submittedName>
</protein>